<protein>
    <recommendedName>
        <fullName evidence="7">Retrotransposon Copia-like N-terminal domain-containing protein</fullName>
    </recommendedName>
</protein>
<evidence type="ECO:0000313" key="5">
    <source>
        <dbReference type="EMBL" id="KAA8518070.1"/>
    </source>
</evidence>
<dbReference type="Pfam" id="PF03732">
    <property type="entry name" value="Retrotrans_gag"/>
    <property type="match status" value="1"/>
</dbReference>
<dbReference type="InterPro" id="IPR005162">
    <property type="entry name" value="Retrotrans_gag_dom"/>
</dbReference>
<reference evidence="5 6" key="1">
    <citation type="submission" date="2019-09" db="EMBL/GenBank/DDBJ databases">
        <title>A chromosome-level genome assembly of the Chinese tupelo Nyssa sinensis.</title>
        <authorList>
            <person name="Yang X."/>
            <person name="Kang M."/>
            <person name="Yang Y."/>
            <person name="Xiong H."/>
            <person name="Wang M."/>
            <person name="Zhang Z."/>
            <person name="Wang Z."/>
            <person name="Wu H."/>
            <person name="Ma T."/>
            <person name="Liu J."/>
            <person name="Xi Z."/>
        </authorList>
    </citation>
    <scope>NUCLEOTIDE SEQUENCE [LARGE SCALE GENOMIC DNA]</scope>
    <source>
        <strain evidence="5">J267</strain>
        <tissue evidence="5">Leaf</tissue>
    </source>
</reference>
<keyword evidence="2" id="KW-1133">Transmembrane helix</keyword>
<evidence type="ECO:0000256" key="1">
    <source>
        <dbReference type="SAM" id="MobiDB-lite"/>
    </source>
</evidence>
<keyword evidence="2" id="KW-0472">Membrane</keyword>
<evidence type="ECO:0000313" key="6">
    <source>
        <dbReference type="Proteomes" id="UP000325577"/>
    </source>
</evidence>
<gene>
    <name evidence="5" type="ORF">F0562_015544</name>
</gene>
<dbReference type="InterPro" id="IPR029472">
    <property type="entry name" value="Copia-like_N"/>
</dbReference>
<feature type="transmembrane region" description="Helical" evidence="2">
    <location>
        <begin position="273"/>
        <end position="293"/>
    </location>
</feature>
<evidence type="ECO:0000259" key="4">
    <source>
        <dbReference type="Pfam" id="PF14244"/>
    </source>
</evidence>
<accession>A0A5J4ZHL0</accession>
<feature type="region of interest" description="Disordered" evidence="1">
    <location>
        <begin position="1"/>
        <end position="20"/>
    </location>
</feature>
<keyword evidence="6" id="KW-1185">Reference proteome</keyword>
<sequence length="311" mass="35708">MYPIVLSSTSSQKDSSSVNSTSSSILNVFSSYFLHSAKHPRAILVSNLLNGDNYSTWKWAMKMALNAKHKLGFVDGTLTKPTSSSTETKLWERFSDKVLSWIFNSIENTIVNSLIYHNSSRDVWLDLEERFYQSNNPRVFKLKRDISTLTQDSMSISAYFTTLKGHWDELDMLTSTPPYTCGTLKELIRMQDTEHVFQFLMGLHDSYAPIRTKFCPSILYLLLPKFMQFCIKRRNVFFVSPLFNQILLPWLFLEFFLILSIVRDMGMVVDSVIIVDVMVIGKPFVINCLGILVPSLNLNLIDHLTTNLVLQ</sequence>
<proteinExistence type="predicted"/>
<dbReference type="EMBL" id="CM018050">
    <property type="protein sequence ID" value="KAA8518070.1"/>
    <property type="molecule type" value="Genomic_DNA"/>
</dbReference>
<dbReference type="PANTHER" id="PTHR37610">
    <property type="entry name" value="CCHC-TYPE DOMAIN-CONTAINING PROTEIN"/>
    <property type="match status" value="1"/>
</dbReference>
<evidence type="ECO:0008006" key="7">
    <source>
        <dbReference type="Google" id="ProtNLM"/>
    </source>
</evidence>
<dbReference type="Pfam" id="PF14244">
    <property type="entry name" value="Retrotran_gag_3"/>
    <property type="match status" value="1"/>
</dbReference>
<keyword evidence="2" id="KW-0812">Transmembrane</keyword>
<dbReference type="Proteomes" id="UP000325577">
    <property type="component" value="Linkage Group LG7"/>
</dbReference>
<feature type="compositionally biased region" description="Low complexity" evidence="1">
    <location>
        <begin position="7"/>
        <end position="20"/>
    </location>
</feature>
<evidence type="ECO:0000259" key="3">
    <source>
        <dbReference type="Pfam" id="PF03732"/>
    </source>
</evidence>
<dbReference type="OrthoDB" id="5544992at2759"/>
<evidence type="ECO:0000256" key="2">
    <source>
        <dbReference type="SAM" id="Phobius"/>
    </source>
</evidence>
<organism evidence="5 6">
    <name type="scientific">Nyssa sinensis</name>
    <dbReference type="NCBI Taxonomy" id="561372"/>
    <lineage>
        <taxon>Eukaryota</taxon>
        <taxon>Viridiplantae</taxon>
        <taxon>Streptophyta</taxon>
        <taxon>Embryophyta</taxon>
        <taxon>Tracheophyta</taxon>
        <taxon>Spermatophyta</taxon>
        <taxon>Magnoliopsida</taxon>
        <taxon>eudicotyledons</taxon>
        <taxon>Gunneridae</taxon>
        <taxon>Pentapetalae</taxon>
        <taxon>asterids</taxon>
        <taxon>Cornales</taxon>
        <taxon>Nyssaceae</taxon>
        <taxon>Nyssa</taxon>
    </lineage>
</organism>
<dbReference type="PANTHER" id="PTHR37610:SF100">
    <property type="entry name" value="COPIA-LIKE POLYPROTEIN_RETROTRANSPOSON"/>
    <property type="match status" value="1"/>
</dbReference>
<feature type="domain" description="Retrotransposon gag" evidence="3">
    <location>
        <begin position="93"/>
        <end position="173"/>
    </location>
</feature>
<feature type="domain" description="Retrotransposon Copia-like N-terminal" evidence="4">
    <location>
        <begin position="35"/>
        <end position="82"/>
    </location>
</feature>
<name>A0A5J4ZHL0_9ASTE</name>
<feature type="transmembrane region" description="Helical" evidence="2">
    <location>
        <begin position="242"/>
        <end position="261"/>
    </location>
</feature>
<dbReference type="AlphaFoldDB" id="A0A5J4ZHL0"/>